<evidence type="ECO:0000313" key="1">
    <source>
        <dbReference type="EMBL" id="KAK6499818.1"/>
    </source>
</evidence>
<proteinExistence type="predicted"/>
<keyword evidence="2" id="KW-1185">Reference proteome</keyword>
<dbReference type="AlphaFoldDB" id="A0AAV9VZZ0"/>
<organism evidence="1 2">
    <name type="scientific">Arthrobotrys musiformis</name>
    <dbReference type="NCBI Taxonomy" id="47236"/>
    <lineage>
        <taxon>Eukaryota</taxon>
        <taxon>Fungi</taxon>
        <taxon>Dikarya</taxon>
        <taxon>Ascomycota</taxon>
        <taxon>Pezizomycotina</taxon>
        <taxon>Orbiliomycetes</taxon>
        <taxon>Orbiliales</taxon>
        <taxon>Orbiliaceae</taxon>
        <taxon>Arthrobotrys</taxon>
    </lineage>
</organism>
<sequence length="342" mass="38484">MQPENFPSYAEIKVITANVLDNDCYSELVSRTSIKVVSEAGDKVKDELYGLLSRFVVITNSGYLCLPKKNQQSGYDPASVILSPECRDVVPRVRLIFDGGNAFALENFSRIPDMFRLSITSIYFSSNNTTNIRSSSSLEPDYNIGYTQLSRVAPLWEPLSDLYNPQRAKAKRILRGDPIICTPQKIKEHFPSLKCMAIAANADGFIEPSPLFVGFSLFSFGLERLEVVFQSPGEYEERRKYLWDKLEGSNTHRYVGLGCGLFHTVFPMYDSGPGTLPIRNEEGGFDLFHLFLQKLDDGELDARGRHFRALGPDEGSSSELERKCEEVEVWVWKKGGAFKSPS</sequence>
<protein>
    <recommendedName>
        <fullName evidence="3">HNH nuclease domain-containing protein</fullName>
    </recommendedName>
</protein>
<evidence type="ECO:0000313" key="2">
    <source>
        <dbReference type="Proteomes" id="UP001370758"/>
    </source>
</evidence>
<evidence type="ECO:0008006" key="3">
    <source>
        <dbReference type="Google" id="ProtNLM"/>
    </source>
</evidence>
<comment type="caution">
    <text evidence="1">The sequence shown here is derived from an EMBL/GenBank/DDBJ whole genome shotgun (WGS) entry which is preliminary data.</text>
</comment>
<name>A0AAV9VZZ0_9PEZI</name>
<dbReference type="EMBL" id="JAVHJL010000007">
    <property type="protein sequence ID" value="KAK6499818.1"/>
    <property type="molecule type" value="Genomic_DNA"/>
</dbReference>
<reference evidence="1 2" key="1">
    <citation type="submission" date="2023-08" db="EMBL/GenBank/DDBJ databases">
        <authorList>
            <person name="Palmer J.M."/>
        </authorList>
    </citation>
    <scope>NUCLEOTIDE SEQUENCE [LARGE SCALE GENOMIC DNA]</scope>
    <source>
        <strain evidence="1 2">TWF481</strain>
    </source>
</reference>
<gene>
    <name evidence="1" type="ORF">TWF481_010176</name>
</gene>
<accession>A0AAV9VZZ0</accession>
<dbReference type="Proteomes" id="UP001370758">
    <property type="component" value="Unassembled WGS sequence"/>
</dbReference>